<protein>
    <submittedName>
        <fullName evidence="1">Uncharacterized protein</fullName>
    </submittedName>
</protein>
<accession>H1SBJ9</accession>
<organism evidence="1 2">
    <name type="scientific">Cupriavidus basilensis OR16</name>
    <dbReference type="NCBI Taxonomy" id="1127483"/>
    <lineage>
        <taxon>Bacteria</taxon>
        <taxon>Pseudomonadati</taxon>
        <taxon>Pseudomonadota</taxon>
        <taxon>Betaproteobacteria</taxon>
        <taxon>Burkholderiales</taxon>
        <taxon>Burkholderiaceae</taxon>
        <taxon>Cupriavidus</taxon>
    </lineage>
</organism>
<name>H1SBJ9_9BURK</name>
<dbReference type="AlphaFoldDB" id="H1SBJ9"/>
<sequence>MPQTEAPRRMDKVDLKACGSAGAEAVEAGGRLLMGKRLRLPVGQPVNIRYRKTIVGRSGAIVGAARRQGLAGTRESPAILYNDRL</sequence>
<dbReference type="EMBL" id="AHJE01000073">
    <property type="protein sequence ID" value="EHP40100.1"/>
    <property type="molecule type" value="Genomic_DNA"/>
</dbReference>
<proteinExistence type="predicted"/>
<comment type="caution">
    <text evidence="1">The sequence shown here is derived from an EMBL/GenBank/DDBJ whole genome shotgun (WGS) entry which is preliminary data.</text>
</comment>
<gene>
    <name evidence="1" type="ORF">OR16_27794</name>
</gene>
<reference evidence="1 2" key="1">
    <citation type="journal article" date="2012" name="J. Bacteriol.">
        <title>De Novo Genome Project of Cupriavidus basilensis OR16.</title>
        <authorList>
            <person name="Cserhati M."/>
            <person name="Kriszt B."/>
            <person name="Szoboszlay S."/>
            <person name="Toth A."/>
            <person name="Szabo I."/>
            <person name="Tancsics A."/>
            <person name="Nagy I."/>
            <person name="Horvath B."/>
            <person name="Nagy I."/>
            <person name="Kukolya J."/>
        </authorList>
    </citation>
    <scope>NUCLEOTIDE SEQUENCE [LARGE SCALE GENOMIC DNA]</scope>
    <source>
        <strain evidence="1 2">OR16</strain>
    </source>
</reference>
<dbReference type="Proteomes" id="UP000005808">
    <property type="component" value="Unassembled WGS sequence"/>
</dbReference>
<evidence type="ECO:0000313" key="1">
    <source>
        <dbReference type="EMBL" id="EHP40100.1"/>
    </source>
</evidence>
<evidence type="ECO:0000313" key="2">
    <source>
        <dbReference type="Proteomes" id="UP000005808"/>
    </source>
</evidence>